<sequence length="525" mass="58809">MQMLPQELIDQIIDYLHDDTQTLRACSTVCRTWTQSSQRHIFCHISIDLQPSSDIVPTFCQSLVSAPHVAQCLQHLSISEETSLGRADYPGVLYSIHSLTALLPALVNLTTLSIDFNFSPWEPSHDMENMLHTAVRAPNLAEVNFACISNLLHPRTVLSLFEGSSVRKLYIRDWEEYDGVAEGPIPPSVLLPSITFLSLSLNYSAANAWDLKTYIVEFPRLATFRVAVEHWDELVAYCRAIDRSFPRIDTFQCHWEGALFSLSSVPGTPSVPDIGRFRHVHLTISPRHDHWVQVHQIVLWWGYTFRNVQAGNSIETVTFSFPMRFPLTSGSEEASWWNTLDSILADQKFSRLRTVHLEPIIYRNNATIDRVIAHQAGGEYKNPHQDKLTSLLPPTHPMATQAIDSLADFRKIIDGPKPVVVDFWATWCGPCKMIGPVFKKLAERSEFAGVGFYTVDADEQPDIMDEVQVSSMPTFLAFKDGNKIGTSIGAIPKNLLELINKAVAATSPISEEASAEGDVPIEPKA</sequence>
<dbReference type="PANTHER" id="PTHR46115">
    <property type="entry name" value="THIOREDOXIN-LIKE PROTEIN 1"/>
    <property type="match status" value="1"/>
</dbReference>
<reference evidence="4" key="1">
    <citation type="journal article" date="2017" name="Nat. Ecol. Evol.">
        <title>Genome expansion and lineage-specific genetic innovations in the forest pathogenic fungi Armillaria.</title>
        <authorList>
            <person name="Sipos G."/>
            <person name="Prasanna A.N."/>
            <person name="Walter M.C."/>
            <person name="O'Connor E."/>
            <person name="Balint B."/>
            <person name="Krizsan K."/>
            <person name="Kiss B."/>
            <person name="Hess J."/>
            <person name="Varga T."/>
            <person name="Slot J."/>
            <person name="Riley R."/>
            <person name="Boka B."/>
            <person name="Rigling D."/>
            <person name="Barry K."/>
            <person name="Lee J."/>
            <person name="Mihaltcheva S."/>
            <person name="LaButti K."/>
            <person name="Lipzen A."/>
            <person name="Waldron R."/>
            <person name="Moloney N.M."/>
            <person name="Sperisen C."/>
            <person name="Kredics L."/>
            <person name="Vagvoelgyi C."/>
            <person name="Patrignani A."/>
            <person name="Fitzpatrick D."/>
            <person name="Nagy I."/>
            <person name="Doyle S."/>
            <person name="Anderson J.B."/>
            <person name="Grigoriev I.V."/>
            <person name="Gueldener U."/>
            <person name="Muensterkoetter M."/>
            <person name="Nagy L.G."/>
        </authorList>
    </citation>
    <scope>NUCLEOTIDE SEQUENCE [LARGE SCALE GENOMIC DNA]</scope>
    <source>
        <strain evidence="4">C18/9</strain>
    </source>
</reference>
<dbReference type="PROSITE" id="PS00194">
    <property type="entry name" value="THIOREDOXIN_1"/>
    <property type="match status" value="1"/>
</dbReference>
<dbReference type="AlphaFoldDB" id="A0A284R2R8"/>
<dbReference type="PRINTS" id="PR00421">
    <property type="entry name" value="THIOREDOXIN"/>
</dbReference>
<keyword evidence="4" id="KW-1185">Reference proteome</keyword>
<dbReference type="OrthoDB" id="2848267at2759"/>
<dbReference type="InterPro" id="IPR013766">
    <property type="entry name" value="Thioredoxin_domain"/>
</dbReference>
<feature type="domain" description="Thioredoxin" evidence="2">
    <location>
        <begin position="386"/>
        <end position="504"/>
    </location>
</feature>
<evidence type="ECO:0000259" key="2">
    <source>
        <dbReference type="PROSITE" id="PS51352"/>
    </source>
</evidence>
<proteinExistence type="predicted"/>
<dbReference type="InterPro" id="IPR036047">
    <property type="entry name" value="F-box-like_dom_sf"/>
</dbReference>
<dbReference type="Pfam" id="PF12937">
    <property type="entry name" value="F-box-like"/>
    <property type="match status" value="1"/>
</dbReference>
<dbReference type="InterPro" id="IPR001810">
    <property type="entry name" value="F-box_dom"/>
</dbReference>
<dbReference type="EMBL" id="FUEG01000004">
    <property type="protein sequence ID" value="SJL03003.1"/>
    <property type="molecule type" value="Genomic_DNA"/>
</dbReference>
<dbReference type="CDD" id="cd02947">
    <property type="entry name" value="TRX_family"/>
    <property type="match status" value="1"/>
</dbReference>
<dbReference type="Proteomes" id="UP000219338">
    <property type="component" value="Unassembled WGS sequence"/>
</dbReference>
<dbReference type="SUPFAM" id="SSF81383">
    <property type="entry name" value="F-box domain"/>
    <property type="match status" value="1"/>
</dbReference>
<dbReference type="PROSITE" id="PS51352">
    <property type="entry name" value="THIOREDOXIN_2"/>
    <property type="match status" value="1"/>
</dbReference>
<dbReference type="InterPro" id="IPR036249">
    <property type="entry name" value="Thioredoxin-like_sf"/>
</dbReference>
<dbReference type="InterPro" id="IPR032675">
    <property type="entry name" value="LRR_dom_sf"/>
</dbReference>
<keyword evidence="1" id="KW-1015">Disulfide bond</keyword>
<dbReference type="Gene3D" id="3.80.10.10">
    <property type="entry name" value="Ribonuclease Inhibitor"/>
    <property type="match status" value="1"/>
</dbReference>
<evidence type="ECO:0000313" key="4">
    <source>
        <dbReference type="Proteomes" id="UP000219338"/>
    </source>
</evidence>
<dbReference type="SUPFAM" id="SSF52833">
    <property type="entry name" value="Thioredoxin-like"/>
    <property type="match status" value="1"/>
</dbReference>
<name>A0A284R2R8_ARMOS</name>
<accession>A0A284R2R8</accession>
<organism evidence="3 4">
    <name type="scientific">Armillaria ostoyae</name>
    <name type="common">Armillaria root rot fungus</name>
    <dbReference type="NCBI Taxonomy" id="47428"/>
    <lineage>
        <taxon>Eukaryota</taxon>
        <taxon>Fungi</taxon>
        <taxon>Dikarya</taxon>
        <taxon>Basidiomycota</taxon>
        <taxon>Agaricomycotina</taxon>
        <taxon>Agaricomycetes</taxon>
        <taxon>Agaricomycetidae</taxon>
        <taxon>Agaricales</taxon>
        <taxon>Marasmiineae</taxon>
        <taxon>Physalacriaceae</taxon>
        <taxon>Armillaria</taxon>
    </lineage>
</organism>
<dbReference type="STRING" id="47428.A0A284R2R8"/>
<dbReference type="InterPro" id="IPR017937">
    <property type="entry name" value="Thioredoxin_CS"/>
</dbReference>
<gene>
    <name evidence="3" type="ORF">ARMOST_06348</name>
</gene>
<dbReference type="Gene3D" id="3.40.30.10">
    <property type="entry name" value="Glutaredoxin"/>
    <property type="match status" value="1"/>
</dbReference>
<evidence type="ECO:0000256" key="1">
    <source>
        <dbReference type="ARBA" id="ARBA00023157"/>
    </source>
</evidence>
<dbReference type="Pfam" id="PF00085">
    <property type="entry name" value="Thioredoxin"/>
    <property type="match status" value="1"/>
</dbReference>
<protein>
    <recommendedName>
        <fullName evidence="2">Thioredoxin domain-containing protein</fullName>
    </recommendedName>
</protein>
<evidence type="ECO:0000313" key="3">
    <source>
        <dbReference type="EMBL" id="SJL03003.1"/>
    </source>
</evidence>